<evidence type="ECO:0000313" key="2">
    <source>
        <dbReference type="Proteomes" id="UP001054945"/>
    </source>
</evidence>
<sequence length="98" mass="10843">MTVNAGIETLHAMLTRKFSLIWGMIMINLLSEKPFRRVCEGGMMAGANQRDTCSQPMSSGRGRNRHTLLYQNNPSPGHPFACSGKIREQVISPLTASH</sequence>
<protein>
    <submittedName>
        <fullName evidence="1">Uncharacterized protein</fullName>
    </submittedName>
</protein>
<name>A0AAV4PIW5_CAEEX</name>
<keyword evidence="2" id="KW-1185">Reference proteome</keyword>
<evidence type="ECO:0000313" key="1">
    <source>
        <dbReference type="EMBL" id="GIX96973.1"/>
    </source>
</evidence>
<gene>
    <name evidence="1" type="ORF">CEXT_520371</name>
</gene>
<accession>A0AAV4PIW5</accession>
<comment type="caution">
    <text evidence="1">The sequence shown here is derived from an EMBL/GenBank/DDBJ whole genome shotgun (WGS) entry which is preliminary data.</text>
</comment>
<dbReference type="EMBL" id="BPLR01004722">
    <property type="protein sequence ID" value="GIX96973.1"/>
    <property type="molecule type" value="Genomic_DNA"/>
</dbReference>
<reference evidence="1 2" key="1">
    <citation type="submission" date="2021-06" db="EMBL/GenBank/DDBJ databases">
        <title>Caerostris extrusa draft genome.</title>
        <authorList>
            <person name="Kono N."/>
            <person name="Arakawa K."/>
        </authorList>
    </citation>
    <scope>NUCLEOTIDE SEQUENCE [LARGE SCALE GENOMIC DNA]</scope>
</reference>
<organism evidence="1 2">
    <name type="scientific">Caerostris extrusa</name>
    <name type="common">Bark spider</name>
    <name type="synonym">Caerostris bankana</name>
    <dbReference type="NCBI Taxonomy" id="172846"/>
    <lineage>
        <taxon>Eukaryota</taxon>
        <taxon>Metazoa</taxon>
        <taxon>Ecdysozoa</taxon>
        <taxon>Arthropoda</taxon>
        <taxon>Chelicerata</taxon>
        <taxon>Arachnida</taxon>
        <taxon>Araneae</taxon>
        <taxon>Araneomorphae</taxon>
        <taxon>Entelegynae</taxon>
        <taxon>Araneoidea</taxon>
        <taxon>Araneidae</taxon>
        <taxon>Caerostris</taxon>
    </lineage>
</organism>
<dbReference type="AlphaFoldDB" id="A0AAV4PIW5"/>
<dbReference type="Proteomes" id="UP001054945">
    <property type="component" value="Unassembled WGS sequence"/>
</dbReference>
<proteinExistence type="predicted"/>